<evidence type="ECO:0000259" key="4">
    <source>
        <dbReference type="Pfam" id="PF13472"/>
    </source>
</evidence>
<name>A0AAU8EUN9_9MICC</name>
<dbReference type="EC" id="3.1.-.-" evidence="5"/>
<dbReference type="PANTHER" id="PTHR37981:SF1">
    <property type="entry name" value="SGNH HYDROLASE-TYPE ESTERASE DOMAIN-CONTAINING PROTEIN"/>
    <property type="match status" value="1"/>
</dbReference>
<dbReference type="CDD" id="cd01823">
    <property type="entry name" value="SEST_like"/>
    <property type="match status" value="1"/>
</dbReference>
<protein>
    <submittedName>
        <fullName evidence="5">SGNH/GDSL hydrolase family protein</fullName>
        <ecNumber evidence="5">3.1.-.-</ecNumber>
    </submittedName>
</protein>
<proteinExistence type="predicted"/>
<dbReference type="PROSITE" id="PS51318">
    <property type="entry name" value="TAT"/>
    <property type="match status" value="1"/>
</dbReference>
<dbReference type="Pfam" id="PF13472">
    <property type="entry name" value="Lipase_GDSL_2"/>
    <property type="match status" value="1"/>
</dbReference>
<accession>A0AAU8EUN9</accession>
<feature type="signal peptide" evidence="3">
    <location>
        <begin position="1"/>
        <end position="33"/>
    </location>
</feature>
<dbReference type="EMBL" id="CP159279">
    <property type="protein sequence ID" value="XCH13199.1"/>
    <property type="molecule type" value="Genomic_DNA"/>
</dbReference>
<keyword evidence="3" id="KW-0732">Signal</keyword>
<feature type="chain" id="PRO_5043627674" evidence="3">
    <location>
        <begin position="34"/>
        <end position="283"/>
    </location>
</feature>
<organism evidence="5">
    <name type="scientific">Arthrobacter sp. K5</name>
    <dbReference type="NCBI Taxonomy" id="2839623"/>
    <lineage>
        <taxon>Bacteria</taxon>
        <taxon>Bacillati</taxon>
        <taxon>Actinomycetota</taxon>
        <taxon>Actinomycetes</taxon>
        <taxon>Micrococcales</taxon>
        <taxon>Micrococcaceae</taxon>
        <taxon>Arthrobacter</taxon>
    </lineage>
</organism>
<keyword evidence="2" id="KW-1015">Disulfide bond</keyword>
<dbReference type="GO" id="GO:0006629">
    <property type="term" value="P:lipid metabolic process"/>
    <property type="evidence" value="ECO:0007669"/>
    <property type="project" value="TreeGrafter"/>
</dbReference>
<dbReference type="PANTHER" id="PTHR37981">
    <property type="entry name" value="LIPASE 2"/>
    <property type="match status" value="1"/>
</dbReference>
<feature type="domain" description="SGNH hydrolase-type esterase" evidence="4">
    <location>
        <begin position="41"/>
        <end position="271"/>
    </location>
</feature>
<gene>
    <name evidence="5" type="ORF">ABRP34_09545</name>
</gene>
<dbReference type="SUPFAM" id="SSF52266">
    <property type="entry name" value="SGNH hydrolase"/>
    <property type="match status" value="1"/>
</dbReference>
<dbReference type="InterPro" id="IPR037460">
    <property type="entry name" value="SEST-like"/>
</dbReference>
<dbReference type="InterPro" id="IPR013830">
    <property type="entry name" value="SGNH_hydro"/>
</dbReference>
<feature type="active site" evidence="1">
    <location>
        <position position="264"/>
    </location>
</feature>
<evidence type="ECO:0000256" key="1">
    <source>
        <dbReference type="PIRSR" id="PIRSR637460-1"/>
    </source>
</evidence>
<sequence>MTATQPLRRRTVRLAGVLAALALAGLTAAPASADRFDSYVALGDSYAAGQGTGQYADTCFRSGQGYPALLDVARKVSLTGNEACSGATTRTVRADQIPSLGKKVDLVTVTAGGNDLDSVGALVVCSQDPGPACTSALAQRAAVLQTALNTPAASPFFQDLLAMLKEVTAKAPRADVYVTGYPLLFEPGAGPAADPINGLTQQLNTVIAKAARAADGGRSKVTYVDVSRAFAGHGIGSAQPWIVGLPPLCTASATCGASSADVFHPTADGYAQGYAASIRAALD</sequence>
<dbReference type="AlphaFoldDB" id="A0AAU8EUN9"/>
<feature type="active site" description="Nucleophile" evidence="1">
    <location>
        <position position="45"/>
    </location>
</feature>
<reference evidence="5" key="1">
    <citation type="submission" date="2024-06" db="EMBL/GenBank/DDBJ databases">
        <title>Biodegradation of dimethachlon by Arthrobacter sp. K5: mechanistic insights and ecological implications.</title>
        <authorList>
            <person name="Hu S."/>
            <person name="Lu P."/>
        </authorList>
    </citation>
    <scope>NUCLEOTIDE SEQUENCE</scope>
    <source>
        <strain evidence="5">K5</strain>
    </source>
</reference>
<dbReference type="InterPro" id="IPR006311">
    <property type="entry name" value="TAT_signal"/>
</dbReference>
<dbReference type="Gene3D" id="3.40.50.1110">
    <property type="entry name" value="SGNH hydrolase"/>
    <property type="match status" value="1"/>
</dbReference>
<dbReference type="InterPro" id="IPR036514">
    <property type="entry name" value="SGNH_hydro_sf"/>
</dbReference>
<evidence type="ECO:0000256" key="3">
    <source>
        <dbReference type="SAM" id="SignalP"/>
    </source>
</evidence>
<dbReference type="RefSeq" id="WP_353713048.1">
    <property type="nucleotide sequence ID" value="NZ_CP159279.1"/>
</dbReference>
<evidence type="ECO:0000256" key="2">
    <source>
        <dbReference type="PIRSR" id="PIRSR637460-2"/>
    </source>
</evidence>
<feature type="disulfide bond" evidence="2">
    <location>
        <begin position="59"/>
        <end position="84"/>
    </location>
</feature>
<dbReference type="GO" id="GO:0016788">
    <property type="term" value="F:hydrolase activity, acting on ester bonds"/>
    <property type="evidence" value="ECO:0007669"/>
    <property type="project" value="InterPro"/>
</dbReference>
<keyword evidence="5" id="KW-0378">Hydrolase</keyword>
<feature type="disulfide bond" evidence="2">
    <location>
        <begin position="125"/>
        <end position="133"/>
    </location>
</feature>
<evidence type="ECO:0000313" key="5">
    <source>
        <dbReference type="EMBL" id="XCH13199.1"/>
    </source>
</evidence>